<keyword evidence="2" id="KW-1185">Reference proteome</keyword>
<organism evidence="1 2">
    <name type="scientific">Nonomuraea africana</name>
    <dbReference type="NCBI Taxonomy" id="46171"/>
    <lineage>
        <taxon>Bacteria</taxon>
        <taxon>Bacillati</taxon>
        <taxon>Actinomycetota</taxon>
        <taxon>Actinomycetes</taxon>
        <taxon>Streptosporangiales</taxon>
        <taxon>Streptosporangiaceae</taxon>
        <taxon>Nonomuraea</taxon>
    </lineage>
</organism>
<reference evidence="1 2" key="1">
    <citation type="submission" date="2020-10" db="EMBL/GenBank/DDBJ databases">
        <title>Sequencing the genomes of 1000 actinobacteria strains.</title>
        <authorList>
            <person name="Klenk H.-P."/>
        </authorList>
    </citation>
    <scope>NUCLEOTIDE SEQUENCE [LARGE SCALE GENOMIC DNA]</scope>
    <source>
        <strain evidence="1 2">DSM 43748</strain>
    </source>
</reference>
<name>A0ABR9KX32_9ACTN</name>
<evidence type="ECO:0000313" key="1">
    <source>
        <dbReference type="EMBL" id="MBE1566575.1"/>
    </source>
</evidence>
<proteinExistence type="predicted"/>
<dbReference type="Proteomes" id="UP000661607">
    <property type="component" value="Unassembled WGS sequence"/>
</dbReference>
<gene>
    <name evidence="1" type="ORF">H4W81_009447</name>
</gene>
<accession>A0ABR9KX32</accession>
<evidence type="ECO:0000313" key="2">
    <source>
        <dbReference type="Proteomes" id="UP000661607"/>
    </source>
</evidence>
<comment type="caution">
    <text evidence="1">The sequence shown here is derived from an EMBL/GenBank/DDBJ whole genome shotgun (WGS) entry which is preliminary data.</text>
</comment>
<sequence length="209" mass="21754">MADRIELLLGAEGLVLLVPTSAAASAAAILEQAREFAASEDVVIPPALEQLTVAWVCLSEHDVGCMICFERGEIHYRLALPGQPGAFVAAIIPCSVPEPGELTGTPLAPISEKASGAPRCEVAASFFGIDLGPCGEPATHMITFTCERQCVRAPQLVCGLHHEAATTPAPDPNELSVCRVCEEAGRGDVLIRLLSSGSLVLTSEEGSAP</sequence>
<dbReference type="RefSeq" id="WP_192781576.1">
    <property type="nucleotide sequence ID" value="NZ_BAAASY010000032.1"/>
</dbReference>
<protein>
    <submittedName>
        <fullName evidence="1">Uncharacterized protein</fullName>
    </submittedName>
</protein>
<dbReference type="EMBL" id="JADBEF010000002">
    <property type="protein sequence ID" value="MBE1566575.1"/>
    <property type="molecule type" value="Genomic_DNA"/>
</dbReference>